<dbReference type="EMBL" id="QMEY01000001">
    <property type="protein sequence ID" value="RBQ21371.1"/>
    <property type="molecule type" value="Genomic_DNA"/>
</dbReference>
<comment type="caution">
    <text evidence="1">The sequence shown here is derived from an EMBL/GenBank/DDBJ whole genome shotgun (WGS) entry which is preliminary data.</text>
</comment>
<evidence type="ECO:0000313" key="1">
    <source>
        <dbReference type="EMBL" id="RBQ21371.1"/>
    </source>
</evidence>
<sequence length="67" mass="7246">MNAEHERNLALFRIVHEVATHHAGRPVPAVLATLRDRVPHAPGLGMDEGALLRIAHEISVGRDPSGL</sequence>
<accession>A0A366M599</accession>
<evidence type="ECO:0000313" key="2">
    <source>
        <dbReference type="Proteomes" id="UP000253303"/>
    </source>
</evidence>
<dbReference type="OrthoDB" id="3540765at2"/>
<organism evidence="1 2">
    <name type="scientific">Spongiactinospora rosea</name>
    <dbReference type="NCBI Taxonomy" id="2248750"/>
    <lineage>
        <taxon>Bacteria</taxon>
        <taxon>Bacillati</taxon>
        <taxon>Actinomycetota</taxon>
        <taxon>Actinomycetes</taxon>
        <taxon>Streptosporangiales</taxon>
        <taxon>Streptosporangiaceae</taxon>
        <taxon>Spongiactinospora</taxon>
    </lineage>
</organism>
<dbReference type="Proteomes" id="UP000253303">
    <property type="component" value="Unassembled WGS sequence"/>
</dbReference>
<proteinExistence type="predicted"/>
<protein>
    <submittedName>
        <fullName evidence="1">Uncharacterized protein</fullName>
    </submittedName>
</protein>
<name>A0A366M599_9ACTN</name>
<reference evidence="1 2" key="1">
    <citation type="submission" date="2018-06" db="EMBL/GenBank/DDBJ databases">
        <title>Sphaerisporangium craniellae sp. nov., isolated from a marine sponge in the South China Sea.</title>
        <authorList>
            <person name="Li L."/>
        </authorList>
    </citation>
    <scope>NUCLEOTIDE SEQUENCE [LARGE SCALE GENOMIC DNA]</scope>
    <source>
        <strain evidence="1 2">LHW63015</strain>
    </source>
</reference>
<gene>
    <name evidence="1" type="ORF">DP939_01235</name>
</gene>
<keyword evidence="2" id="KW-1185">Reference proteome</keyword>
<dbReference type="AlphaFoldDB" id="A0A366M599"/>